<evidence type="ECO:0000256" key="7">
    <source>
        <dbReference type="ARBA" id="ARBA00023157"/>
    </source>
</evidence>
<evidence type="ECO:0000256" key="13">
    <source>
        <dbReference type="ARBA" id="ARBA00037312"/>
    </source>
</evidence>
<evidence type="ECO:0000256" key="16">
    <source>
        <dbReference type="RuleBase" id="RU361169"/>
    </source>
</evidence>
<evidence type="ECO:0000256" key="11">
    <source>
        <dbReference type="ARBA" id="ARBA00023316"/>
    </source>
</evidence>
<keyword evidence="12" id="KW-0624">Polysaccharide degradation</keyword>
<dbReference type="GO" id="GO:0047911">
    <property type="term" value="F:galacturan 1,4-alpha-galacturonidase activity"/>
    <property type="evidence" value="ECO:0007669"/>
    <property type="project" value="UniProtKB-EC"/>
</dbReference>
<dbReference type="EMBL" id="MCFI01000024">
    <property type="protein sequence ID" value="ORY76063.1"/>
    <property type="molecule type" value="Genomic_DNA"/>
</dbReference>
<accession>A0A1Y2EWV5</accession>
<keyword evidence="6 16" id="KW-0378">Hydrolase</keyword>
<dbReference type="OMA" id="HIEGVKC"/>
<name>A0A1Y2EWV5_PROLT</name>
<keyword evidence="8" id="KW-0325">Glycoprotein</keyword>
<evidence type="ECO:0000256" key="12">
    <source>
        <dbReference type="ARBA" id="ARBA00023326"/>
    </source>
</evidence>
<dbReference type="Gene3D" id="2.160.20.10">
    <property type="entry name" value="Single-stranded right-handed beta-helix, Pectin lyase-like"/>
    <property type="match status" value="1"/>
</dbReference>
<comment type="subcellular location">
    <subcellularLocation>
        <location evidence="1">Secreted</location>
    </subcellularLocation>
</comment>
<evidence type="ECO:0000256" key="1">
    <source>
        <dbReference type="ARBA" id="ARBA00004613"/>
    </source>
</evidence>
<sequence length="551" mass="58744">MLPQHCAIAAAWLQLLSLGYATAQGLSISSSHLLTSNAAVKPNPTEANVAPKVCSIKANMNGISKDLLQAAQACKSNGHIIIEAGDSLIDNVVVMADLKDVTISIQGTLHLKADPVFWAQNAYKHDLVNFQNSSAAILFRDCEGLKFGGAEVFKTGSTIIGYGAPFWSAYLADNTIMRPNLVTLQRCTNCEISNLRFLDTPKWAMYVTDSDHVNIHDMMIQSIGGSVMAMNTDGIDIRNSTNVEFHNNYIDNTDDCVAIKGMCSNIYVHDIICGSKTAGVAIGSLGNIVGVNEFVKDVVIQDVLISGTPRGGIRIKIWPGNRVKAKELLGGGGLADVHNITASRIHTSDNSQALYIDTCYSLGRTNSNCYGYPSLGTITDVTIDGIYGTSPTGSFGHVLCSNPSKCQNIKINNVIMATAVDTASGIGTTAVLNTVGVPPSILSGAPADIGLFDLSLPNGCYLERAAYATDSTPVPYFAPKPRDRPLGYLDGVPKTPADCLQPGSKWWLAQGQPSDFTLSTTSYKPPVYPKVHLSQIPASRVKVSPAFPKNG</sequence>
<dbReference type="PANTHER" id="PTHR31736:SF12">
    <property type="entry name" value="EXO-POLYGALACTURONASE, PUTATIVE-RELATED"/>
    <property type="match status" value="1"/>
</dbReference>
<comment type="similarity">
    <text evidence="2 16">Belongs to the glycosyl hydrolase 28 family.</text>
</comment>
<evidence type="ECO:0000256" key="2">
    <source>
        <dbReference type="ARBA" id="ARBA00008834"/>
    </source>
</evidence>
<keyword evidence="19" id="KW-1185">Reference proteome</keyword>
<dbReference type="OrthoDB" id="187139at2759"/>
<evidence type="ECO:0000256" key="9">
    <source>
        <dbReference type="ARBA" id="ARBA00023277"/>
    </source>
</evidence>
<dbReference type="SMART" id="SM00710">
    <property type="entry name" value="PbH1"/>
    <property type="match status" value="6"/>
</dbReference>
<evidence type="ECO:0000313" key="18">
    <source>
        <dbReference type="EMBL" id="ORY76063.1"/>
    </source>
</evidence>
<keyword evidence="5" id="KW-0677">Repeat</keyword>
<keyword evidence="10 16" id="KW-0326">Glycosidase</keyword>
<comment type="catalytic activity">
    <reaction evidence="15">
        <text>[(1-&gt;4)-alpha-D-galacturonosyl](n) + H2O = alpha-D-galacturonate + [(1-&gt;4)-alpha-D-galacturonosyl](n-1)</text>
        <dbReference type="Rhea" id="RHEA:14117"/>
        <dbReference type="Rhea" id="RHEA-COMP:14570"/>
        <dbReference type="Rhea" id="RHEA-COMP:14572"/>
        <dbReference type="ChEBI" id="CHEBI:15377"/>
        <dbReference type="ChEBI" id="CHEBI:58658"/>
        <dbReference type="ChEBI" id="CHEBI:140523"/>
        <dbReference type="EC" id="3.2.1.67"/>
    </reaction>
</comment>
<dbReference type="RefSeq" id="XP_040722516.1">
    <property type="nucleotide sequence ID" value="XM_040870092.1"/>
</dbReference>
<reference evidence="18 19" key="1">
    <citation type="submission" date="2016-07" db="EMBL/GenBank/DDBJ databases">
        <title>Pervasive Adenine N6-methylation of Active Genes in Fungi.</title>
        <authorList>
            <consortium name="DOE Joint Genome Institute"/>
            <person name="Mondo S.J."/>
            <person name="Dannebaum R.O."/>
            <person name="Kuo R.C."/>
            <person name="Labutti K."/>
            <person name="Haridas S."/>
            <person name="Kuo A."/>
            <person name="Salamov A."/>
            <person name="Ahrendt S.R."/>
            <person name="Lipzen A."/>
            <person name="Sullivan W."/>
            <person name="Andreopoulos W.B."/>
            <person name="Clum A."/>
            <person name="Lindquist E."/>
            <person name="Daum C."/>
            <person name="Ramamoorthy G.K."/>
            <person name="Gryganskyi A."/>
            <person name="Culley D."/>
            <person name="Magnuson J.K."/>
            <person name="James T.Y."/>
            <person name="O'Malley M.A."/>
            <person name="Stajich J.E."/>
            <person name="Spatafora J.W."/>
            <person name="Visel A."/>
            <person name="Grigoriev I.V."/>
        </authorList>
    </citation>
    <scope>NUCLEOTIDE SEQUENCE [LARGE SCALE GENOMIC DNA]</scope>
    <source>
        <strain evidence="18 19">12-1054</strain>
    </source>
</reference>
<keyword evidence="3" id="KW-0964">Secreted</keyword>
<dbReference type="GO" id="GO:0005576">
    <property type="term" value="C:extracellular region"/>
    <property type="evidence" value="ECO:0007669"/>
    <property type="project" value="UniProtKB-SubCell"/>
</dbReference>
<dbReference type="PANTHER" id="PTHR31736">
    <property type="match status" value="1"/>
</dbReference>
<gene>
    <name evidence="18" type="ORF">BCR37DRAFT_383619</name>
</gene>
<proteinExistence type="inferred from homology"/>
<evidence type="ECO:0000256" key="8">
    <source>
        <dbReference type="ARBA" id="ARBA00023180"/>
    </source>
</evidence>
<comment type="caution">
    <text evidence="18">The sequence shown here is derived from an EMBL/GenBank/DDBJ whole genome shotgun (WGS) entry which is preliminary data.</text>
</comment>
<dbReference type="Proteomes" id="UP000193685">
    <property type="component" value="Unassembled WGS sequence"/>
</dbReference>
<evidence type="ECO:0000256" key="3">
    <source>
        <dbReference type="ARBA" id="ARBA00022525"/>
    </source>
</evidence>
<evidence type="ECO:0000256" key="14">
    <source>
        <dbReference type="ARBA" id="ARBA00038933"/>
    </source>
</evidence>
<organism evidence="18 19">
    <name type="scientific">Protomyces lactucae-debilis</name>
    <dbReference type="NCBI Taxonomy" id="2754530"/>
    <lineage>
        <taxon>Eukaryota</taxon>
        <taxon>Fungi</taxon>
        <taxon>Dikarya</taxon>
        <taxon>Ascomycota</taxon>
        <taxon>Taphrinomycotina</taxon>
        <taxon>Taphrinomycetes</taxon>
        <taxon>Taphrinales</taxon>
        <taxon>Protomycetaceae</taxon>
        <taxon>Protomyces</taxon>
    </lineage>
</organism>
<evidence type="ECO:0000256" key="5">
    <source>
        <dbReference type="ARBA" id="ARBA00022737"/>
    </source>
</evidence>
<keyword evidence="7" id="KW-1015">Disulfide bond</keyword>
<feature type="signal peptide" evidence="17">
    <location>
        <begin position="1"/>
        <end position="23"/>
    </location>
</feature>
<evidence type="ECO:0000256" key="4">
    <source>
        <dbReference type="ARBA" id="ARBA00022729"/>
    </source>
</evidence>
<dbReference type="InterPro" id="IPR006626">
    <property type="entry name" value="PbH1"/>
</dbReference>
<dbReference type="GO" id="GO:0071555">
    <property type="term" value="P:cell wall organization"/>
    <property type="evidence" value="ECO:0007669"/>
    <property type="project" value="UniProtKB-KW"/>
</dbReference>
<evidence type="ECO:0000256" key="6">
    <source>
        <dbReference type="ARBA" id="ARBA00022801"/>
    </source>
</evidence>
<evidence type="ECO:0000256" key="10">
    <source>
        <dbReference type="ARBA" id="ARBA00023295"/>
    </source>
</evidence>
<keyword evidence="4 17" id="KW-0732">Signal</keyword>
<dbReference type="InterPro" id="IPR012334">
    <property type="entry name" value="Pectin_lyas_fold"/>
</dbReference>
<keyword evidence="9" id="KW-0119">Carbohydrate metabolism</keyword>
<dbReference type="GO" id="GO:0016829">
    <property type="term" value="F:lyase activity"/>
    <property type="evidence" value="ECO:0007669"/>
    <property type="project" value="UniProtKB-KW"/>
</dbReference>
<dbReference type="InterPro" id="IPR000743">
    <property type="entry name" value="Glyco_hydro_28"/>
</dbReference>
<evidence type="ECO:0000313" key="19">
    <source>
        <dbReference type="Proteomes" id="UP000193685"/>
    </source>
</evidence>
<keyword evidence="11" id="KW-0961">Cell wall biogenesis/degradation</keyword>
<dbReference type="EC" id="3.2.1.67" evidence="14"/>
<evidence type="ECO:0000256" key="17">
    <source>
        <dbReference type="SAM" id="SignalP"/>
    </source>
</evidence>
<dbReference type="GO" id="GO:0045490">
    <property type="term" value="P:pectin catabolic process"/>
    <property type="evidence" value="ECO:0007669"/>
    <property type="project" value="UniProtKB-ARBA"/>
</dbReference>
<evidence type="ECO:0000256" key="15">
    <source>
        <dbReference type="ARBA" id="ARBA00048766"/>
    </source>
</evidence>
<dbReference type="AlphaFoldDB" id="A0A1Y2EWV5"/>
<dbReference type="Pfam" id="PF00295">
    <property type="entry name" value="Glyco_hydro_28"/>
    <property type="match status" value="1"/>
</dbReference>
<dbReference type="STRING" id="56484.A0A1Y2EWV5"/>
<comment type="function">
    <text evidence="13">Specific in hydrolyzing the terminal glycosidic bond of polygalacturonic acid and oligogalacturonates.</text>
</comment>
<keyword evidence="18" id="KW-0456">Lyase</keyword>
<dbReference type="GO" id="GO:0004650">
    <property type="term" value="F:polygalacturonase activity"/>
    <property type="evidence" value="ECO:0007669"/>
    <property type="project" value="InterPro"/>
</dbReference>
<dbReference type="InterPro" id="IPR011050">
    <property type="entry name" value="Pectin_lyase_fold/virulence"/>
</dbReference>
<feature type="chain" id="PRO_5013345110" description="galacturonan 1,4-alpha-galacturonidase" evidence="17">
    <location>
        <begin position="24"/>
        <end position="551"/>
    </location>
</feature>
<dbReference type="GeneID" id="63786691"/>
<protein>
    <recommendedName>
        <fullName evidence="14">galacturonan 1,4-alpha-galacturonidase</fullName>
        <ecNumber evidence="14">3.2.1.67</ecNumber>
    </recommendedName>
</protein>
<dbReference type="SUPFAM" id="SSF51126">
    <property type="entry name" value="Pectin lyase-like"/>
    <property type="match status" value="1"/>
</dbReference>